<keyword evidence="2" id="KW-0472">Membrane</keyword>
<evidence type="ECO:0000313" key="4">
    <source>
        <dbReference type="Proteomes" id="UP001056539"/>
    </source>
</evidence>
<keyword evidence="2" id="KW-1133">Transmembrane helix</keyword>
<feature type="compositionally biased region" description="Polar residues" evidence="1">
    <location>
        <begin position="82"/>
        <end position="98"/>
    </location>
</feature>
<keyword evidence="4" id="KW-1185">Reference proteome</keyword>
<dbReference type="EMBL" id="CP073355">
    <property type="protein sequence ID" value="URA11036.1"/>
    <property type="molecule type" value="Genomic_DNA"/>
</dbReference>
<keyword evidence="2" id="KW-0812">Transmembrane</keyword>
<reference evidence="3" key="1">
    <citation type="submission" date="2021-04" db="EMBL/GenBank/DDBJ databases">
        <authorList>
            <person name="Postec A."/>
        </authorList>
    </citation>
    <scope>NUCLEOTIDE SEQUENCE</scope>
    <source>
        <strain evidence="3">F1F22</strain>
    </source>
</reference>
<reference evidence="3" key="2">
    <citation type="submission" date="2022-06" db="EMBL/GenBank/DDBJ databases">
        <title>Thermospira aquatica gen. nov., sp. nov.</title>
        <authorList>
            <person name="Ben Ali Gam Z."/>
            <person name="Labat M."/>
        </authorList>
    </citation>
    <scope>NUCLEOTIDE SEQUENCE</scope>
    <source>
        <strain evidence="3">F1F22</strain>
    </source>
</reference>
<dbReference type="RefSeq" id="WP_271436168.1">
    <property type="nucleotide sequence ID" value="NZ_CP073355.1"/>
</dbReference>
<proteinExistence type="predicted"/>
<organism evidence="3 4">
    <name type="scientific">Thermospira aquatica</name>
    <dbReference type="NCBI Taxonomy" id="2828656"/>
    <lineage>
        <taxon>Bacteria</taxon>
        <taxon>Pseudomonadati</taxon>
        <taxon>Spirochaetota</taxon>
        <taxon>Spirochaetia</taxon>
        <taxon>Brevinematales</taxon>
        <taxon>Thermospiraceae</taxon>
        <taxon>Thermospira</taxon>
    </lineage>
</organism>
<evidence type="ECO:0000256" key="2">
    <source>
        <dbReference type="SAM" id="Phobius"/>
    </source>
</evidence>
<sequence>MGNWWDRVWFWVTVGLGGLAFLTILAFLLPVLFFLALPFVFLGVLWWLLESWNRLTRKERSYDETGARYTEATIISKETVPPSLSQGKENGQDTQSST</sequence>
<evidence type="ECO:0000313" key="3">
    <source>
        <dbReference type="EMBL" id="URA11036.1"/>
    </source>
</evidence>
<name>A0AAX3BFL2_9SPIR</name>
<feature type="region of interest" description="Disordered" evidence="1">
    <location>
        <begin position="77"/>
        <end position="98"/>
    </location>
</feature>
<evidence type="ECO:0000256" key="1">
    <source>
        <dbReference type="SAM" id="MobiDB-lite"/>
    </source>
</evidence>
<accession>A0AAX3BFL2</accession>
<gene>
    <name evidence="3" type="ORF">KDW03_04335</name>
</gene>
<protein>
    <submittedName>
        <fullName evidence="3">Uncharacterized protein</fullName>
    </submittedName>
</protein>
<feature type="transmembrane region" description="Helical" evidence="2">
    <location>
        <begin position="20"/>
        <end position="49"/>
    </location>
</feature>
<dbReference type="Proteomes" id="UP001056539">
    <property type="component" value="Chromosome"/>
</dbReference>
<dbReference type="KEGG" id="taqu:KDW03_04335"/>
<dbReference type="AlphaFoldDB" id="A0AAX3BFL2"/>